<comment type="caution">
    <text evidence="2">The sequence shown here is derived from an EMBL/GenBank/DDBJ whole genome shotgun (WGS) entry which is preliminary data.</text>
</comment>
<accession>A0A4Q2EIQ1</accession>
<organism evidence="2 3">
    <name type="scientific">Propioniciclava flava</name>
    <dbReference type="NCBI Taxonomy" id="2072026"/>
    <lineage>
        <taxon>Bacteria</taxon>
        <taxon>Bacillati</taxon>
        <taxon>Actinomycetota</taxon>
        <taxon>Actinomycetes</taxon>
        <taxon>Propionibacteriales</taxon>
        <taxon>Propionibacteriaceae</taxon>
        <taxon>Propioniciclava</taxon>
    </lineage>
</organism>
<evidence type="ECO:0000256" key="1">
    <source>
        <dbReference type="SAM" id="MobiDB-lite"/>
    </source>
</evidence>
<feature type="compositionally biased region" description="Basic and acidic residues" evidence="1">
    <location>
        <begin position="38"/>
        <end position="50"/>
    </location>
</feature>
<dbReference type="AlphaFoldDB" id="A0A4Q2EIQ1"/>
<feature type="compositionally biased region" description="Basic residues" evidence="1">
    <location>
        <begin position="25"/>
        <end position="37"/>
    </location>
</feature>
<protein>
    <submittedName>
        <fullName evidence="2">Uncharacterized protein</fullName>
    </submittedName>
</protein>
<dbReference type="EMBL" id="PPCV01000003">
    <property type="protein sequence ID" value="RXW32492.1"/>
    <property type="molecule type" value="Genomic_DNA"/>
</dbReference>
<name>A0A4Q2EIQ1_9ACTN</name>
<sequence length="61" mass="7301">MTSGPPRRTPLRPRRRTDGFGRPPRGGRRRRRRTSRGRSRERACLYDQARRGRRRRRATTG</sequence>
<keyword evidence="3" id="KW-1185">Reference proteome</keyword>
<feature type="compositionally biased region" description="Basic residues" evidence="1">
    <location>
        <begin position="51"/>
        <end position="61"/>
    </location>
</feature>
<evidence type="ECO:0000313" key="3">
    <source>
        <dbReference type="Proteomes" id="UP000290624"/>
    </source>
</evidence>
<feature type="region of interest" description="Disordered" evidence="1">
    <location>
        <begin position="1"/>
        <end position="61"/>
    </location>
</feature>
<reference evidence="2 3" key="1">
    <citation type="submission" date="2018-01" db="EMBL/GenBank/DDBJ databases">
        <title>Lactibacter flavus gen. nov., sp. nov., a novel bacterium of the family Propionibacteriaceae isolated from raw milk and dairy products.</title>
        <authorList>
            <person name="Wenning M."/>
            <person name="Breitenwieser F."/>
            <person name="Huptas C."/>
            <person name="von Neubeck M."/>
            <person name="Busse H.-J."/>
            <person name="Scherer S."/>
        </authorList>
    </citation>
    <scope>NUCLEOTIDE SEQUENCE [LARGE SCALE GENOMIC DNA]</scope>
    <source>
        <strain evidence="2 3">VG341</strain>
    </source>
</reference>
<gene>
    <name evidence="2" type="ORF">C1706_04790</name>
</gene>
<proteinExistence type="predicted"/>
<evidence type="ECO:0000313" key="2">
    <source>
        <dbReference type="EMBL" id="RXW32492.1"/>
    </source>
</evidence>
<dbReference type="Proteomes" id="UP000290624">
    <property type="component" value="Unassembled WGS sequence"/>
</dbReference>